<reference evidence="7 10" key="2">
    <citation type="submission" date="2022-07" db="EMBL/GenBank/DDBJ databases">
        <title>Genome stability of Gluconacetobacter entanii AV429.</title>
        <authorList>
            <person name="Trcek J."/>
            <person name="Cepec E."/>
        </authorList>
    </citation>
    <scope>NUCLEOTIDE SEQUENCE [LARGE SCALE GENOMIC DNA]</scope>
    <source>
        <strain evidence="7 10">AV429_2022</strain>
    </source>
</reference>
<proteinExistence type="inferred from homology"/>
<dbReference type="EMBL" id="JANGSQ010000106">
    <property type="protein sequence ID" value="MCW4591307.1"/>
    <property type="molecule type" value="Genomic_DNA"/>
</dbReference>
<keyword evidence="10" id="KW-1185">Reference proteome</keyword>
<name>A0A318PT14_9PROT</name>
<evidence type="ECO:0000259" key="6">
    <source>
        <dbReference type="Pfam" id="PF07992"/>
    </source>
</evidence>
<dbReference type="PRINTS" id="PR00469">
    <property type="entry name" value="PNDRDTASEII"/>
</dbReference>
<evidence type="ECO:0000256" key="4">
    <source>
        <dbReference type="ARBA" id="ARBA00022827"/>
    </source>
</evidence>
<keyword evidence="3" id="KW-0285">Flavoprotein</keyword>
<dbReference type="PRINTS" id="PR00368">
    <property type="entry name" value="FADPNR"/>
</dbReference>
<comment type="caution">
    <text evidence="8">The sequence shown here is derived from an EMBL/GenBank/DDBJ whole genome shotgun (WGS) entry which is preliminary data.</text>
</comment>
<dbReference type="OrthoDB" id="9781621at2"/>
<reference evidence="8 9" key="1">
    <citation type="submission" date="2017-07" db="EMBL/GenBank/DDBJ databases">
        <title>A draft genome sequence of Gluconacetobacter entanii LTH 4560.</title>
        <authorList>
            <person name="Skraban J."/>
            <person name="Cleenwerck I."/>
            <person name="Vandamme P."/>
            <person name="Trcek J."/>
        </authorList>
    </citation>
    <scope>NUCLEOTIDE SEQUENCE [LARGE SCALE GENOMIC DNA]</scope>
    <source>
        <strain evidence="8 9">LTH 4560</strain>
    </source>
</reference>
<evidence type="ECO:0000256" key="3">
    <source>
        <dbReference type="ARBA" id="ARBA00022630"/>
    </source>
</evidence>
<evidence type="ECO:0000313" key="7">
    <source>
        <dbReference type="EMBL" id="MCW4591307.1"/>
    </source>
</evidence>
<sequence length="426" mass="46117">MAQKFRIVIVGGGVAGLALATRLGKSVGKSGRAEITLVDKSFAHVWKPMLHCFAAGTAANENDRISFMSQASRNHFEFWPGEISGMDRKAKTITLAPVVEPTGEVILDERTLEYDALILSIGSRANDFGTPGVAEHCMFIDNLVDANGFNDRFRTELLKAFAYHRELDIAIVGGGATGTQLAAELHKALGLAALYSFGQKPPELKITLLEAGPRILPAFPEAVSEAAMKQLQAIGVTVRTSAMVSGADENGFMLKDGSRIPATLRVWAAGVKAPDVTRKFGDIKLSRSGQMEVRPTLQLLEDDNVFAMGDCAFIAEKPVAPTAQAARQQAHHLARHLPAWIGGRPLPPFVFNNKGAVVALGDYNGWGTFPGGTVFGGGWLHGLSARLVHLMLYRQHQFELYGPFRGMVSCLVDWLDVFVRPAVRLD</sequence>
<organism evidence="8 9">
    <name type="scientific">Gluconacetobacter entanii</name>
    <dbReference type="NCBI Taxonomy" id="108528"/>
    <lineage>
        <taxon>Bacteria</taxon>
        <taxon>Pseudomonadati</taxon>
        <taxon>Pseudomonadota</taxon>
        <taxon>Alphaproteobacteria</taxon>
        <taxon>Acetobacterales</taxon>
        <taxon>Acetobacteraceae</taxon>
        <taxon>Gluconacetobacter</taxon>
    </lineage>
</organism>
<dbReference type="AlphaFoldDB" id="A0A318PT14"/>
<evidence type="ECO:0000256" key="1">
    <source>
        <dbReference type="ARBA" id="ARBA00001974"/>
    </source>
</evidence>
<dbReference type="InterPro" id="IPR036188">
    <property type="entry name" value="FAD/NAD-bd_sf"/>
</dbReference>
<dbReference type="Gene3D" id="3.50.50.100">
    <property type="match status" value="1"/>
</dbReference>
<evidence type="ECO:0000313" key="8">
    <source>
        <dbReference type="EMBL" id="PYD62278.1"/>
    </source>
</evidence>
<dbReference type="GO" id="GO:0019646">
    <property type="term" value="P:aerobic electron transport chain"/>
    <property type="evidence" value="ECO:0007669"/>
    <property type="project" value="TreeGrafter"/>
</dbReference>
<evidence type="ECO:0000313" key="9">
    <source>
        <dbReference type="Proteomes" id="UP000248301"/>
    </source>
</evidence>
<dbReference type="InterPro" id="IPR051169">
    <property type="entry name" value="NADH-Q_oxidoreductase"/>
</dbReference>
<evidence type="ECO:0000256" key="2">
    <source>
        <dbReference type="ARBA" id="ARBA00005272"/>
    </source>
</evidence>
<evidence type="ECO:0000256" key="5">
    <source>
        <dbReference type="ARBA" id="ARBA00023002"/>
    </source>
</evidence>
<dbReference type="PANTHER" id="PTHR42913">
    <property type="entry name" value="APOPTOSIS-INDUCING FACTOR 1"/>
    <property type="match status" value="1"/>
</dbReference>
<dbReference type="EMBL" id="NKUF01000041">
    <property type="protein sequence ID" value="PYD62278.1"/>
    <property type="molecule type" value="Genomic_DNA"/>
</dbReference>
<keyword evidence="4" id="KW-0274">FAD</keyword>
<keyword evidence="5" id="KW-0560">Oxidoreductase</keyword>
<protein>
    <submittedName>
        <fullName evidence="7 8">FAD-dependent oxidoreductase</fullName>
    </submittedName>
</protein>
<dbReference type="GO" id="GO:0003955">
    <property type="term" value="F:NAD(P)H dehydrogenase (quinone) activity"/>
    <property type="evidence" value="ECO:0007669"/>
    <property type="project" value="TreeGrafter"/>
</dbReference>
<comment type="similarity">
    <text evidence="2">Belongs to the NADH dehydrogenase family.</text>
</comment>
<dbReference type="Pfam" id="PF07992">
    <property type="entry name" value="Pyr_redox_2"/>
    <property type="match status" value="1"/>
</dbReference>
<comment type="cofactor">
    <cofactor evidence="1">
        <name>FAD</name>
        <dbReference type="ChEBI" id="CHEBI:57692"/>
    </cofactor>
</comment>
<dbReference type="RefSeq" id="WP_110914404.1">
    <property type="nucleotide sequence ID" value="NZ_JABJWD010000167.1"/>
</dbReference>
<dbReference type="PANTHER" id="PTHR42913:SF3">
    <property type="entry name" value="64 KDA MITOCHONDRIAL NADH DEHYDROGENASE (EUROFUNG)"/>
    <property type="match status" value="1"/>
</dbReference>
<dbReference type="SUPFAM" id="SSF51905">
    <property type="entry name" value="FAD/NAD(P)-binding domain"/>
    <property type="match status" value="1"/>
</dbReference>
<dbReference type="Proteomes" id="UP000248301">
    <property type="component" value="Unassembled WGS sequence"/>
</dbReference>
<evidence type="ECO:0000313" key="10">
    <source>
        <dbReference type="Proteomes" id="UP001526337"/>
    </source>
</evidence>
<feature type="domain" description="FAD/NAD(P)-binding" evidence="6">
    <location>
        <begin position="5"/>
        <end position="330"/>
    </location>
</feature>
<dbReference type="Proteomes" id="UP001526337">
    <property type="component" value="Unassembled WGS sequence"/>
</dbReference>
<dbReference type="InterPro" id="IPR023753">
    <property type="entry name" value="FAD/NAD-binding_dom"/>
</dbReference>
<gene>
    <name evidence="8" type="ORF">CFR72_13295</name>
    <name evidence="7" type="ORF">NO263_12010</name>
</gene>
<accession>A0A318PT14</accession>